<evidence type="ECO:0000256" key="3">
    <source>
        <dbReference type="ARBA" id="ARBA00023163"/>
    </source>
</evidence>
<dbReference type="OrthoDB" id="9782219at2"/>
<gene>
    <name evidence="5" type="ORF">WH96_09900</name>
</gene>
<dbReference type="InterPro" id="IPR002577">
    <property type="entry name" value="HTH_HxlR"/>
</dbReference>
<keyword evidence="6" id="KW-1185">Reference proteome</keyword>
<dbReference type="EMBL" id="LAQL01000006">
    <property type="protein sequence ID" value="KLN60782.1"/>
    <property type="molecule type" value="Genomic_DNA"/>
</dbReference>
<comment type="caution">
    <text evidence="5">The sequence shown here is derived from an EMBL/GenBank/DDBJ whole genome shotgun (WGS) entry which is preliminary data.</text>
</comment>
<feature type="domain" description="HTH hxlR-type" evidence="4">
    <location>
        <begin position="7"/>
        <end position="104"/>
    </location>
</feature>
<evidence type="ECO:0000256" key="2">
    <source>
        <dbReference type="ARBA" id="ARBA00023125"/>
    </source>
</evidence>
<keyword evidence="1" id="KW-0805">Transcription regulation</keyword>
<dbReference type="PROSITE" id="PS51118">
    <property type="entry name" value="HTH_HXLR"/>
    <property type="match status" value="1"/>
</dbReference>
<evidence type="ECO:0000313" key="6">
    <source>
        <dbReference type="Proteomes" id="UP000035444"/>
    </source>
</evidence>
<dbReference type="RefSeq" id="WP_047763996.1">
    <property type="nucleotide sequence ID" value="NZ_LAQL01000006.1"/>
</dbReference>
<keyword evidence="2" id="KW-0238">DNA-binding</keyword>
<dbReference type="InterPro" id="IPR036388">
    <property type="entry name" value="WH-like_DNA-bd_sf"/>
</dbReference>
<dbReference type="PATRIC" id="fig|1489064.4.peg.3271"/>
<accession>A0A0H2MJ49</accession>
<dbReference type="AlphaFoldDB" id="A0A0H2MJ49"/>
<reference evidence="5 6" key="1">
    <citation type="submission" date="2015-03" db="EMBL/GenBank/DDBJ databases">
        <title>Genome Sequence of Kiloniella spongiae MEBiC09566, isolated from a marine sponge.</title>
        <authorList>
            <person name="Shao Z."/>
            <person name="Wang L."/>
            <person name="Li X."/>
        </authorList>
    </citation>
    <scope>NUCLEOTIDE SEQUENCE [LARGE SCALE GENOMIC DNA]</scope>
    <source>
        <strain evidence="5 6">MEBiC09566</strain>
    </source>
</reference>
<dbReference type="Gene3D" id="1.10.10.10">
    <property type="entry name" value="Winged helix-like DNA-binding domain superfamily/Winged helix DNA-binding domain"/>
    <property type="match status" value="1"/>
</dbReference>
<dbReference type="InterPro" id="IPR011991">
    <property type="entry name" value="ArsR-like_HTH"/>
</dbReference>
<dbReference type="Pfam" id="PF01638">
    <property type="entry name" value="HxlR"/>
    <property type="match status" value="1"/>
</dbReference>
<dbReference type="InterPro" id="IPR036390">
    <property type="entry name" value="WH_DNA-bd_sf"/>
</dbReference>
<dbReference type="STRING" id="1489064.WH96_09900"/>
<evidence type="ECO:0000259" key="4">
    <source>
        <dbReference type="PROSITE" id="PS51118"/>
    </source>
</evidence>
<dbReference type="Gene3D" id="3.30.1050.10">
    <property type="entry name" value="SCP2 sterol-binding domain"/>
    <property type="match status" value="1"/>
</dbReference>
<dbReference type="Proteomes" id="UP000035444">
    <property type="component" value="Unassembled WGS sequence"/>
</dbReference>
<protein>
    <submittedName>
        <fullName evidence="5">HxlR family transcriptional regulator</fullName>
    </submittedName>
</protein>
<sequence length="228" mass="26339">MEYGQFCPIAKAFEVVGEKWTALIIREVLMGSRRFSELQRGLGSISPTLLSRRLNELENHGIIYKKSITGQRTHEYYPTESCKELLPILLTIGDWGMKWARSNLRTEEYDVELLMLYLQRSIRPENLPDTETIIRFSFTDMTEKGNWWIISNEGEVDICDKDPGKDVDVYFSTTVPIMTDVWMGKSTYRKASKNKEISIVGNDYLVNNVSVWMENCVFSELPSAENIL</sequence>
<evidence type="ECO:0000256" key="1">
    <source>
        <dbReference type="ARBA" id="ARBA00023015"/>
    </source>
</evidence>
<evidence type="ECO:0000313" key="5">
    <source>
        <dbReference type="EMBL" id="KLN60782.1"/>
    </source>
</evidence>
<dbReference type="SUPFAM" id="SSF55718">
    <property type="entry name" value="SCP-like"/>
    <property type="match status" value="1"/>
</dbReference>
<name>A0A0H2MJ49_9PROT</name>
<keyword evidence="3" id="KW-0804">Transcription</keyword>
<dbReference type="GO" id="GO:0006355">
    <property type="term" value="P:regulation of DNA-templated transcription"/>
    <property type="evidence" value="ECO:0007669"/>
    <property type="project" value="UniProtKB-ARBA"/>
</dbReference>
<dbReference type="PANTHER" id="PTHR33204:SF18">
    <property type="entry name" value="TRANSCRIPTIONAL REGULATORY PROTEIN"/>
    <property type="match status" value="1"/>
</dbReference>
<dbReference type="SUPFAM" id="SSF46785">
    <property type="entry name" value="Winged helix' DNA-binding domain"/>
    <property type="match status" value="1"/>
</dbReference>
<proteinExistence type="predicted"/>
<organism evidence="5 6">
    <name type="scientific">Kiloniella spongiae</name>
    <dbReference type="NCBI Taxonomy" id="1489064"/>
    <lineage>
        <taxon>Bacteria</taxon>
        <taxon>Pseudomonadati</taxon>
        <taxon>Pseudomonadota</taxon>
        <taxon>Alphaproteobacteria</taxon>
        <taxon>Rhodospirillales</taxon>
        <taxon>Kiloniellaceae</taxon>
        <taxon>Kiloniella</taxon>
    </lineage>
</organism>
<dbReference type="GO" id="GO:0003677">
    <property type="term" value="F:DNA binding"/>
    <property type="evidence" value="ECO:0007669"/>
    <property type="project" value="UniProtKB-KW"/>
</dbReference>
<dbReference type="CDD" id="cd00090">
    <property type="entry name" value="HTH_ARSR"/>
    <property type="match status" value="1"/>
</dbReference>
<dbReference type="PANTHER" id="PTHR33204">
    <property type="entry name" value="TRANSCRIPTIONAL REGULATOR, MARR FAMILY"/>
    <property type="match status" value="1"/>
</dbReference>
<dbReference type="InterPro" id="IPR036527">
    <property type="entry name" value="SCP2_sterol-bd_dom_sf"/>
</dbReference>